<comment type="caution">
    <text evidence="1">The sequence shown here is derived from an EMBL/GenBank/DDBJ whole genome shotgun (WGS) entry which is preliminary data.</text>
</comment>
<accession>A0A139HBI3</accession>
<proteinExistence type="predicted"/>
<dbReference type="OrthoDB" id="10472436at2759"/>
<dbReference type="AlphaFoldDB" id="A0A139HBI3"/>
<name>A0A139HBI3_9PEZI</name>
<sequence length="235" mass="26814">MQDLCDFHLNEVKVVQEKTTTNYSQKSGLHPSQLMPSTNMPRVLDTPITLPQLFSYVAASAPYHDINHTTAPFPDLADFLQHELKSALYYGTSTFRALKTELEETLIEALQQPGSQDHAETVALLKKIEMGPIADVDPRYYGYVVTKSKYAGDLWYENCILGLATGIKKLKEELKKFQQRRKSSSSSGQNDDWFVVDRQDGDLEVEKVEGREEGEIRVRLERVEDLQLKDFSRPK</sequence>
<keyword evidence="2" id="KW-1185">Reference proteome</keyword>
<protein>
    <submittedName>
        <fullName evidence="1">Uncharacterized protein</fullName>
    </submittedName>
</protein>
<gene>
    <name evidence="1" type="ORF">AC578_8865</name>
</gene>
<dbReference type="Proteomes" id="UP000070133">
    <property type="component" value="Unassembled WGS sequence"/>
</dbReference>
<evidence type="ECO:0000313" key="1">
    <source>
        <dbReference type="EMBL" id="KXS99810.1"/>
    </source>
</evidence>
<dbReference type="EMBL" id="LFZN01000085">
    <property type="protein sequence ID" value="KXS99810.1"/>
    <property type="molecule type" value="Genomic_DNA"/>
</dbReference>
<evidence type="ECO:0000313" key="2">
    <source>
        <dbReference type="Proteomes" id="UP000070133"/>
    </source>
</evidence>
<reference evidence="1 2" key="1">
    <citation type="submission" date="2015-07" db="EMBL/GenBank/DDBJ databases">
        <title>Comparative genomics of the Sigatoka disease complex on banana suggests a link between parallel evolutionary changes in Pseudocercospora fijiensis and Pseudocercospora eumusae and increased virulence on the banana host.</title>
        <authorList>
            <person name="Chang T.-C."/>
            <person name="Salvucci A."/>
            <person name="Crous P.W."/>
            <person name="Stergiopoulos I."/>
        </authorList>
    </citation>
    <scope>NUCLEOTIDE SEQUENCE [LARGE SCALE GENOMIC DNA]</scope>
    <source>
        <strain evidence="1 2">CBS 114824</strain>
    </source>
</reference>
<organism evidence="1 2">
    <name type="scientific">Pseudocercospora eumusae</name>
    <dbReference type="NCBI Taxonomy" id="321146"/>
    <lineage>
        <taxon>Eukaryota</taxon>
        <taxon>Fungi</taxon>
        <taxon>Dikarya</taxon>
        <taxon>Ascomycota</taxon>
        <taxon>Pezizomycotina</taxon>
        <taxon>Dothideomycetes</taxon>
        <taxon>Dothideomycetidae</taxon>
        <taxon>Mycosphaerellales</taxon>
        <taxon>Mycosphaerellaceae</taxon>
        <taxon>Pseudocercospora</taxon>
    </lineage>
</organism>